<accession>A0A420HRB3</accession>
<dbReference type="Proteomes" id="UP000286134">
    <property type="component" value="Unassembled WGS sequence"/>
</dbReference>
<dbReference type="EMBL" id="MCFK01005554">
    <property type="protein sequence ID" value="RKF59970.1"/>
    <property type="molecule type" value="Genomic_DNA"/>
</dbReference>
<dbReference type="InterPro" id="IPR016193">
    <property type="entry name" value="Cytidine_deaminase-like"/>
</dbReference>
<reference evidence="2 3" key="1">
    <citation type="journal article" date="2018" name="BMC Genomics">
        <title>Comparative genome analyses reveal sequence features reflecting distinct modes of host-adaptation between dicot and monocot powdery mildew.</title>
        <authorList>
            <person name="Wu Y."/>
            <person name="Ma X."/>
            <person name="Pan Z."/>
            <person name="Kale S.D."/>
            <person name="Song Y."/>
            <person name="King H."/>
            <person name="Zhang Q."/>
            <person name="Presley C."/>
            <person name="Deng X."/>
            <person name="Wei C.I."/>
            <person name="Xiao S."/>
        </authorList>
    </citation>
    <scope>NUCLEOTIDE SEQUENCE [LARGE SCALE GENOMIC DNA]</scope>
    <source>
        <strain evidence="2">UMSG2</strain>
    </source>
</reference>
<dbReference type="InterPro" id="IPR002125">
    <property type="entry name" value="CMP_dCMP_dom"/>
</dbReference>
<sequence>MNINRYASPVSDKSFLNRHTDYMRIALQLAQKSPPKSTNYRVGALLVDGNSNTIISTGYTLECEGNTHAEQCCLIKLAAKYRVQELDLENLLPNNTILYTTLEPCNLRLSGADSCVDRILKLSNKIKAVYVGSIEPDTFVVENAGRRKLETAGIKVYVVEGLKKEILEVATAGHC</sequence>
<dbReference type="STRING" id="212602.A0A420HRB3"/>
<feature type="domain" description="CMP/dCMP-type deaminase" evidence="1">
    <location>
        <begin position="17"/>
        <end position="142"/>
    </location>
</feature>
<evidence type="ECO:0000313" key="2">
    <source>
        <dbReference type="EMBL" id="RKF59970.1"/>
    </source>
</evidence>
<dbReference type="Pfam" id="PF18785">
    <property type="entry name" value="Inv-AAD"/>
    <property type="match status" value="1"/>
</dbReference>
<evidence type="ECO:0000313" key="3">
    <source>
        <dbReference type="Proteomes" id="UP000286134"/>
    </source>
</evidence>
<dbReference type="AlphaFoldDB" id="A0A420HRB3"/>
<dbReference type="PROSITE" id="PS51747">
    <property type="entry name" value="CYT_DCMP_DEAMINASES_2"/>
    <property type="match status" value="1"/>
</dbReference>
<dbReference type="GO" id="GO:0006139">
    <property type="term" value="P:nucleobase-containing compound metabolic process"/>
    <property type="evidence" value="ECO:0007669"/>
    <property type="project" value="UniProtKB-ARBA"/>
</dbReference>
<dbReference type="OrthoDB" id="252265at2759"/>
<organism evidence="2 3">
    <name type="scientific">Erysiphe neolycopersici</name>
    <dbReference type="NCBI Taxonomy" id="212602"/>
    <lineage>
        <taxon>Eukaryota</taxon>
        <taxon>Fungi</taxon>
        <taxon>Dikarya</taxon>
        <taxon>Ascomycota</taxon>
        <taxon>Pezizomycotina</taxon>
        <taxon>Leotiomycetes</taxon>
        <taxon>Erysiphales</taxon>
        <taxon>Erysiphaceae</taxon>
        <taxon>Erysiphe</taxon>
    </lineage>
</organism>
<dbReference type="PANTHER" id="PTHR11079">
    <property type="entry name" value="CYTOSINE DEAMINASE FAMILY MEMBER"/>
    <property type="match status" value="1"/>
</dbReference>
<keyword evidence="3" id="KW-1185">Reference proteome</keyword>
<dbReference type="SUPFAM" id="SSF53927">
    <property type="entry name" value="Cytidine deaminase-like"/>
    <property type="match status" value="1"/>
</dbReference>
<dbReference type="Gene3D" id="3.40.140.10">
    <property type="entry name" value="Cytidine Deaminase, domain 2"/>
    <property type="match status" value="1"/>
</dbReference>
<evidence type="ECO:0000259" key="1">
    <source>
        <dbReference type="PROSITE" id="PS51747"/>
    </source>
</evidence>
<gene>
    <name evidence="2" type="ORF">OnM2_055073</name>
</gene>
<proteinExistence type="predicted"/>
<name>A0A420HRB3_9PEZI</name>
<comment type="caution">
    <text evidence="2">The sequence shown here is derived from an EMBL/GenBank/DDBJ whole genome shotgun (WGS) entry which is preliminary data.</text>
</comment>
<dbReference type="PANTHER" id="PTHR11079:SF162">
    <property type="entry name" value="RIBOFLAVIN BIOSYNTHESIS PROTEIN PYRD, CHLOROPLASTIC"/>
    <property type="match status" value="1"/>
</dbReference>
<dbReference type="GO" id="GO:0008835">
    <property type="term" value="F:diaminohydroxyphosphoribosylaminopyrimidine deaminase activity"/>
    <property type="evidence" value="ECO:0007669"/>
    <property type="project" value="TreeGrafter"/>
</dbReference>
<protein>
    <submittedName>
        <fullName evidence="2">Bifunctional protein RIB2</fullName>
    </submittedName>
</protein>